<dbReference type="Pfam" id="PF03447">
    <property type="entry name" value="NAD_binding_3"/>
    <property type="match status" value="1"/>
</dbReference>
<dbReference type="GO" id="GO:0051287">
    <property type="term" value="F:NAD binding"/>
    <property type="evidence" value="ECO:0007669"/>
    <property type="project" value="UniProtKB-UniRule"/>
</dbReference>
<dbReference type="InterPro" id="IPR011182">
    <property type="entry name" value="L-Asp_DH"/>
</dbReference>
<reference evidence="9 10" key="1">
    <citation type="submission" date="2018-04" db="EMBL/GenBank/DDBJ databases">
        <title>Genomic Encyclopedia of Archaeal and Bacterial Type Strains, Phase II (KMG-II): from individual species to whole genera.</title>
        <authorList>
            <person name="Goeker M."/>
        </authorList>
    </citation>
    <scope>NUCLEOTIDE SEQUENCE [LARGE SCALE GENOMIC DNA]</scope>
    <source>
        <strain evidence="9 10">DSM 29955</strain>
    </source>
</reference>
<dbReference type="SUPFAM" id="SSF55347">
    <property type="entry name" value="Glyceraldehyde-3-phosphate dehydrogenase-like, C-terminal domain"/>
    <property type="match status" value="1"/>
</dbReference>
<keyword evidence="2 6" id="KW-0662">Pyridine nucleotide biosynthesis</keyword>
<comment type="caution">
    <text evidence="9">The sequence shown here is derived from an EMBL/GenBank/DDBJ whole genome shotgun (WGS) entry which is preliminary data.</text>
</comment>
<dbReference type="PANTHER" id="PTHR31873">
    <property type="entry name" value="L-ASPARTATE DEHYDROGENASE-RELATED"/>
    <property type="match status" value="1"/>
</dbReference>
<comment type="pathway">
    <text evidence="6">Cofactor biosynthesis; NAD(+) biosynthesis; iminoaspartate from L-aspartate (dehydrogenase route): step 1/1.</text>
</comment>
<sequence length="266" mass="27273">MHLGLIGFGSIGSALVGMLGQTQVTQVTALVRPASDAPQRHSAGPVPVAFVSSLDELIAARPDIVVECAGHAAVAAYAPPLLQSGHDVIIASVGALADAALQKQVERAAGAGKSRFILPSGAIGGLDLMRALAAAGDVDVAYRGIKPPKAWQGSPAEQVVDLNALSRPVTFFSGNGRDAALAYPKNANVVAALALAGAGFEQMRVELVADPAAQGNQHSYQVHSPFCKYTMTIEATGSPGNARTSVTTVLSILQEIATYQPIQSST</sequence>
<protein>
    <recommendedName>
        <fullName evidence="6">L-aspartate dehydrogenase</fullName>
        <ecNumber evidence="6">1.4.1.21</ecNumber>
    </recommendedName>
</protein>
<dbReference type="PIRSF" id="PIRSF005227">
    <property type="entry name" value="Asp_dh_NAD_syn"/>
    <property type="match status" value="1"/>
</dbReference>
<dbReference type="Gene3D" id="3.30.360.10">
    <property type="entry name" value="Dihydrodipicolinate Reductase, domain 2"/>
    <property type="match status" value="1"/>
</dbReference>
<dbReference type="RefSeq" id="WP_108386546.1">
    <property type="nucleotide sequence ID" value="NZ_QBUD01000005.1"/>
</dbReference>
<proteinExistence type="inferred from homology"/>
<dbReference type="InterPro" id="IPR005106">
    <property type="entry name" value="Asp/hSer_DH_NAD-bd"/>
</dbReference>
<dbReference type="GO" id="GO:0016639">
    <property type="term" value="F:oxidoreductase activity, acting on the CH-NH2 group of donors, NAD or NADP as acceptor"/>
    <property type="evidence" value="ECO:0007669"/>
    <property type="project" value="UniProtKB-UniRule"/>
</dbReference>
<dbReference type="AlphaFoldDB" id="A0A2T6KHL2"/>
<comment type="function">
    <text evidence="6">Specifically catalyzes the NAD or NADP-dependent dehydrogenation of L-aspartate to iminoaspartate.</text>
</comment>
<keyword evidence="3 6" id="KW-0521">NADP</keyword>
<dbReference type="InterPro" id="IPR020626">
    <property type="entry name" value="Asp_DH_prok"/>
</dbReference>
<evidence type="ECO:0000256" key="3">
    <source>
        <dbReference type="ARBA" id="ARBA00022857"/>
    </source>
</evidence>
<evidence type="ECO:0000256" key="1">
    <source>
        <dbReference type="ARBA" id="ARBA00008331"/>
    </source>
</evidence>
<feature type="binding site" evidence="6">
    <location>
        <position position="122"/>
    </location>
    <ligand>
        <name>NAD(+)</name>
        <dbReference type="ChEBI" id="CHEBI:57540"/>
    </ligand>
</feature>
<evidence type="ECO:0000256" key="5">
    <source>
        <dbReference type="ARBA" id="ARBA00023027"/>
    </source>
</evidence>
<keyword evidence="5 6" id="KW-0520">NAD</keyword>
<feature type="active site" evidence="6">
    <location>
        <position position="218"/>
    </location>
</feature>
<dbReference type="EMBL" id="QBUD01000005">
    <property type="protein sequence ID" value="PUB14975.1"/>
    <property type="molecule type" value="Genomic_DNA"/>
</dbReference>
<evidence type="ECO:0000259" key="8">
    <source>
        <dbReference type="Pfam" id="PF03447"/>
    </source>
</evidence>
<evidence type="ECO:0000256" key="2">
    <source>
        <dbReference type="ARBA" id="ARBA00022642"/>
    </source>
</evidence>
<dbReference type="InterPro" id="IPR036291">
    <property type="entry name" value="NAD(P)-bd_dom_sf"/>
</dbReference>
<organism evidence="9 10">
    <name type="scientific">Yoonia sediminilitoris</name>
    <dbReference type="NCBI Taxonomy" id="1286148"/>
    <lineage>
        <taxon>Bacteria</taxon>
        <taxon>Pseudomonadati</taxon>
        <taxon>Pseudomonadota</taxon>
        <taxon>Alphaproteobacteria</taxon>
        <taxon>Rhodobacterales</taxon>
        <taxon>Paracoccaceae</taxon>
        <taxon>Yoonia</taxon>
    </lineage>
</organism>
<keyword evidence="4 6" id="KW-0560">Oxidoreductase</keyword>
<feature type="binding site" evidence="6">
    <location>
        <position position="188"/>
    </location>
    <ligand>
        <name>NAD(+)</name>
        <dbReference type="ChEBI" id="CHEBI:57540"/>
    </ligand>
</feature>
<evidence type="ECO:0000313" key="9">
    <source>
        <dbReference type="EMBL" id="PUB14975.1"/>
    </source>
</evidence>
<dbReference type="PANTHER" id="PTHR31873:SF6">
    <property type="entry name" value="ASPARTATE DEHYDROGENASE DOMAIN-CONTAINING PROTEIN"/>
    <property type="match status" value="1"/>
</dbReference>
<dbReference type="GO" id="GO:0050661">
    <property type="term" value="F:NADP binding"/>
    <property type="evidence" value="ECO:0007669"/>
    <property type="project" value="UniProtKB-UniRule"/>
</dbReference>
<dbReference type="NCBIfam" id="NF009829">
    <property type="entry name" value="PRK13303.1-4"/>
    <property type="match status" value="1"/>
</dbReference>
<gene>
    <name evidence="6" type="primary">nadX</name>
    <name evidence="9" type="ORF">C8N45_105198</name>
</gene>
<dbReference type="HAMAP" id="MF_01265">
    <property type="entry name" value="NadX"/>
    <property type="match status" value="1"/>
</dbReference>
<comment type="catalytic activity">
    <reaction evidence="6">
        <text>L-aspartate + NAD(+) + H2O = oxaloacetate + NH4(+) + NADH + H(+)</text>
        <dbReference type="Rhea" id="RHEA:11788"/>
        <dbReference type="ChEBI" id="CHEBI:15377"/>
        <dbReference type="ChEBI" id="CHEBI:15378"/>
        <dbReference type="ChEBI" id="CHEBI:16452"/>
        <dbReference type="ChEBI" id="CHEBI:28938"/>
        <dbReference type="ChEBI" id="CHEBI:29991"/>
        <dbReference type="ChEBI" id="CHEBI:57540"/>
        <dbReference type="ChEBI" id="CHEBI:57945"/>
        <dbReference type="EC" id="1.4.1.21"/>
    </reaction>
</comment>
<dbReference type="GO" id="GO:0033735">
    <property type="term" value="F:aspartate dehydrogenase [NAD(P)+] activity"/>
    <property type="evidence" value="ECO:0007669"/>
    <property type="project" value="UniProtKB-EC"/>
</dbReference>
<comment type="catalytic activity">
    <reaction evidence="6">
        <text>L-aspartate + NADP(+) + H2O = oxaloacetate + NH4(+) + NADPH + H(+)</text>
        <dbReference type="Rhea" id="RHEA:11784"/>
        <dbReference type="ChEBI" id="CHEBI:15377"/>
        <dbReference type="ChEBI" id="CHEBI:15378"/>
        <dbReference type="ChEBI" id="CHEBI:16452"/>
        <dbReference type="ChEBI" id="CHEBI:28938"/>
        <dbReference type="ChEBI" id="CHEBI:29991"/>
        <dbReference type="ChEBI" id="CHEBI:57783"/>
        <dbReference type="ChEBI" id="CHEBI:58349"/>
        <dbReference type="EC" id="1.4.1.21"/>
    </reaction>
</comment>
<comment type="similarity">
    <text evidence="1 6">Belongs to the L-aspartate dehydrogenase family.</text>
</comment>
<dbReference type="GO" id="GO:0009435">
    <property type="term" value="P:NAD+ biosynthetic process"/>
    <property type="evidence" value="ECO:0007669"/>
    <property type="project" value="UniProtKB-UniRule"/>
</dbReference>
<dbReference type="Pfam" id="PF01958">
    <property type="entry name" value="Asp_DH_C"/>
    <property type="match status" value="1"/>
</dbReference>
<evidence type="ECO:0000256" key="4">
    <source>
        <dbReference type="ARBA" id="ARBA00023002"/>
    </source>
</evidence>
<keyword evidence="10" id="KW-1185">Reference proteome</keyword>
<dbReference type="OrthoDB" id="8456681at2"/>
<feature type="domain" description="Aspartate/homoserine dehydrogenase NAD-binding" evidence="8">
    <location>
        <begin position="7"/>
        <end position="119"/>
    </location>
</feature>
<feature type="domain" description="Aspartate dehydrogenase" evidence="7">
    <location>
        <begin position="166"/>
        <end position="252"/>
    </location>
</feature>
<dbReference type="EC" id="1.4.1.21" evidence="6"/>
<evidence type="ECO:0000313" key="10">
    <source>
        <dbReference type="Proteomes" id="UP000244523"/>
    </source>
</evidence>
<accession>A0A2T6KHL2</accession>
<dbReference type="NCBIfam" id="NF009828">
    <property type="entry name" value="PRK13303.1-3"/>
    <property type="match status" value="1"/>
</dbReference>
<comment type="miscellaneous">
    <text evidence="6">The iminoaspartate product is unstable in aqueous solution and can decompose to oxaloacetate and ammonia.</text>
</comment>
<dbReference type="UniPathway" id="UPA00253">
    <property type="reaction ID" value="UER00456"/>
</dbReference>
<dbReference type="InterPro" id="IPR002811">
    <property type="entry name" value="Asp_DH"/>
</dbReference>
<evidence type="ECO:0000259" key="7">
    <source>
        <dbReference type="Pfam" id="PF01958"/>
    </source>
</evidence>
<dbReference type="Proteomes" id="UP000244523">
    <property type="component" value="Unassembled WGS sequence"/>
</dbReference>
<dbReference type="SUPFAM" id="SSF51735">
    <property type="entry name" value="NAD(P)-binding Rossmann-fold domains"/>
    <property type="match status" value="1"/>
</dbReference>
<evidence type="ECO:0000256" key="6">
    <source>
        <dbReference type="HAMAP-Rule" id="MF_01265"/>
    </source>
</evidence>
<name>A0A2T6KHL2_9RHOB</name>
<dbReference type="Gene3D" id="3.40.50.720">
    <property type="entry name" value="NAD(P)-binding Rossmann-like Domain"/>
    <property type="match status" value="1"/>
</dbReference>